<dbReference type="Proteomes" id="UP000479293">
    <property type="component" value="Unassembled WGS sequence"/>
</dbReference>
<evidence type="ECO:0000256" key="2">
    <source>
        <dbReference type="ARBA" id="ARBA00022692"/>
    </source>
</evidence>
<dbReference type="RefSeq" id="WP_152764180.1">
    <property type="nucleotide sequence ID" value="NZ_WHLY01000002.1"/>
</dbReference>
<keyword evidence="3 5" id="KW-1133">Transmembrane helix</keyword>
<keyword evidence="4 5" id="KW-0472">Membrane</keyword>
<proteinExistence type="predicted"/>
<feature type="transmembrane region" description="Helical" evidence="5">
    <location>
        <begin position="27"/>
        <end position="47"/>
    </location>
</feature>
<comment type="subcellular location">
    <subcellularLocation>
        <location evidence="1">Endomembrane system</location>
        <topology evidence="1">Multi-pass membrane protein</topology>
    </subcellularLocation>
</comment>
<evidence type="ECO:0000313" key="7">
    <source>
        <dbReference type="EMBL" id="MPR36355.1"/>
    </source>
</evidence>
<feature type="transmembrane region" description="Helical" evidence="5">
    <location>
        <begin position="53"/>
        <end position="76"/>
    </location>
</feature>
<dbReference type="InterPro" id="IPR003807">
    <property type="entry name" value="DUF202"/>
</dbReference>
<protein>
    <submittedName>
        <fullName evidence="7">DUF202 domain-containing protein</fullName>
    </submittedName>
</protein>
<dbReference type="Pfam" id="PF02656">
    <property type="entry name" value="DUF202"/>
    <property type="match status" value="1"/>
</dbReference>
<accession>A0A7C9BMH6</accession>
<evidence type="ECO:0000313" key="8">
    <source>
        <dbReference type="Proteomes" id="UP000479293"/>
    </source>
</evidence>
<dbReference type="EMBL" id="WHLY01000002">
    <property type="protein sequence ID" value="MPR36355.1"/>
    <property type="molecule type" value="Genomic_DNA"/>
</dbReference>
<evidence type="ECO:0000256" key="5">
    <source>
        <dbReference type="SAM" id="Phobius"/>
    </source>
</evidence>
<evidence type="ECO:0000256" key="1">
    <source>
        <dbReference type="ARBA" id="ARBA00004127"/>
    </source>
</evidence>
<keyword evidence="2 5" id="KW-0812">Transmembrane</keyword>
<evidence type="ECO:0000256" key="4">
    <source>
        <dbReference type="ARBA" id="ARBA00023136"/>
    </source>
</evidence>
<evidence type="ECO:0000259" key="6">
    <source>
        <dbReference type="Pfam" id="PF02656"/>
    </source>
</evidence>
<sequence>MEEKELKLSLSDWLAIERTRLANERTFLAYFRTALAMLAGGVTLVRLDAFRDIRWLGYILLVLAPLVFITGLWRMVSVRRKIEKRYYKSE</sequence>
<organism evidence="7 8">
    <name type="scientific">Salmonirosea aquatica</name>
    <dbReference type="NCBI Taxonomy" id="2654236"/>
    <lineage>
        <taxon>Bacteria</taxon>
        <taxon>Pseudomonadati</taxon>
        <taxon>Bacteroidota</taxon>
        <taxon>Cytophagia</taxon>
        <taxon>Cytophagales</taxon>
        <taxon>Spirosomataceae</taxon>
        <taxon>Salmonirosea</taxon>
    </lineage>
</organism>
<name>A0A7C9BMH6_9BACT</name>
<feature type="domain" description="DUF202" evidence="6">
    <location>
        <begin position="18"/>
        <end position="80"/>
    </location>
</feature>
<dbReference type="AlphaFoldDB" id="A0A7C9BMH6"/>
<keyword evidence="8" id="KW-1185">Reference proteome</keyword>
<reference evidence="7 8" key="1">
    <citation type="submission" date="2019-10" db="EMBL/GenBank/DDBJ databases">
        <title>Draft Genome Sequence of Cytophagaceae sp. SJW1-29.</title>
        <authorList>
            <person name="Choi A."/>
        </authorList>
    </citation>
    <scope>NUCLEOTIDE SEQUENCE [LARGE SCALE GENOMIC DNA]</scope>
    <source>
        <strain evidence="7 8">SJW1-29</strain>
    </source>
</reference>
<comment type="caution">
    <text evidence="7">The sequence shown here is derived from an EMBL/GenBank/DDBJ whole genome shotgun (WGS) entry which is preliminary data.</text>
</comment>
<gene>
    <name evidence="7" type="ORF">GBK04_24185</name>
</gene>
<evidence type="ECO:0000256" key="3">
    <source>
        <dbReference type="ARBA" id="ARBA00022989"/>
    </source>
</evidence>
<dbReference type="GO" id="GO:0012505">
    <property type="term" value="C:endomembrane system"/>
    <property type="evidence" value="ECO:0007669"/>
    <property type="project" value="UniProtKB-SubCell"/>
</dbReference>